<dbReference type="Proteomes" id="UP000681722">
    <property type="component" value="Unassembled WGS sequence"/>
</dbReference>
<proteinExistence type="predicted"/>
<dbReference type="AlphaFoldDB" id="A0A814T0A6"/>
<name>A0A814T0A6_9BILA</name>
<evidence type="ECO:0000313" key="3">
    <source>
        <dbReference type="EMBL" id="CAF1153442.1"/>
    </source>
</evidence>
<feature type="compositionally biased region" description="Basic and acidic residues" evidence="1">
    <location>
        <begin position="605"/>
        <end position="621"/>
    </location>
</feature>
<comment type="caution">
    <text evidence="3">The sequence shown here is derived from an EMBL/GenBank/DDBJ whole genome shotgun (WGS) entry which is preliminary data.</text>
</comment>
<protein>
    <recommendedName>
        <fullName evidence="2">Helix-turn-helix domain-containing protein</fullName>
    </recommendedName>
</protein>
<dbReference type="InterPro" id="IPR058912">
    <property type="entry name" value="HTH_animal"/>
</dbReference>
<organism evidence="3 5">
    <name type="scientific">Didymodactylos carnosus</name>
    <dbReference type="NCBI Taxonomy" id="1234261"/>
    <lineage>
        <taxon>Eukaryota</taxon>
        <taxon>Metazoa</taxon>
        <taxon>Spiralia</taxon>
        <taxon>Gnathifera</taxon>
        <taxon>Rotifera</taxon>
        <taxon>Eurotatoria</taxon>
        <taxon>Bdelloidea</taxon>
        <taxon>Philodinida</taxon>
        <taxon>Philodinidae</taxon>
        <taxon>Didymodactylos</taxon>
    </lineage>
</organism>
<accession>A0A814T0A6</accession>
<feature type="domain" description="Helix-turn-helix" evidence="2">
    <location>
        <begin position="497"/>
        <end position="555"/>
    </location>
</feature>
<evidence type="ECO:0000313" key="4">
    <source>
        <dbReference type="EMBL" id="CAF3916947.1"/>
    </source>
</evidence>
<evidence type="ECO:0000256" key="1">
    <source>
        <dbReference type="SAM" id="MobiDB-lite"/>
    </source>
</evidence>
<keyword evidence="5" id="KW-1185">Reference proteome</keyword>
<dbReference type="EMBL" id="CAJOBC010006965">
    <property type="protein sequence ID" value="CAF3916947.1"/>
    <property type="molecule type" value="Genomic_DNA"/>
</dbReference>
<reference evidence="3" key="1">
    <citation type="submission" date="2021-02" db="EMBL/GenBank/DDBJ databases">
        <authorList>
            <person name="Nowell W R."/>
        </authorList>
    </citation>
    <scope>NUCLEOTIDE SEQUENCE</scope>
</reference>
<dbReference type="EMBL" id="CAJNOQ010006965">
    <property type="protein sequence ID" value="CAF1153442.1"/>
    <property type="molecule type" value="Genomic_DNA"/>
</dbReference>
<evidence type="ECO:0000313" key="5">
    <source>
        <dbReference type="Proteomes" id="UP000663829"/>
    </source>
</evidence>
<dbReference type="PANTHER" id="PTHR21301">
    <property type="entry name" value="REVERSE TRANSCRIPTASE"/>
    <property type="match status" value="1"/>
</dbReference>
<dbReference type="Pfam" id="PF26215">
    <property type="entry name" value="HTH_animal"/>
    <property type="match status" value="1"/>
</dbReference>
<evidence type="ECO:0000259" key="2">
    <source>
        <dbReference type="Pfam" id="PF26215"/>
    </source>
</evidence>
<dbReference type="PANTHER" id="PTHR21301:SF10">
    <property type="entry name" value="REVERSE TRANSCRIPTASE DOMAIN-CONTAINING PROTEIN"/>
    <property type="match status" value="1"/>
</dbReference>
<dbReference type="Proteomes" id="UP000663829">
    <property type="component" value="Unassembled WGS sequence"/>
</dbReference>
<feature type="region of interest" description="Disordered" evidence="1">
    <location>
        <begin position="605"/>
        <end position="633"/>
    </location>
</feature>
<gene>
    <name evidence="3" type="ORF">GPM918_LOCUS21303</name>
    <name evidence="4" type="ORF">SRO942_LOCUS21300</name>
</gene>
<sequence>MKTRRRKILQPAKRTLLNLYFYAYEYKIINEYEQHYQQVLNEFEVKFAHCPIVSNWLTLFHAVQTYLNDRTHHIIHETNHKIKHFRKIIARRRQRSSLAKKTIGVSPQLTIDVLHHPFHADELVHLSLGESYIRPNQSALRPYKHRKSQVKNELTTIKGKVKRQLTNYCKREPPKAMMDRYSDLLDTRLCLRFMAPLSFVNQMRAERDRAKSIRRKLRKAKLILRVCDKGGGLHLSTKSDHERKAAEYRPETQAYVELSDNPLEELITNVTKTLKELKDKKQLPLYRYNLLVPNRDTVKLSYMSFNPKAHKEGTPLRPIMNTIQAPTRAISDFLDQLIRPIYNEQNKANTIIDGVNLIKRLEKYVADGHLKASTLFCIFDINNLFTMLPQDASIQILGEFLREHVRGSVKSLSVTTIQKSAEIILKENAFVCHNQFYKQVVGGAMGSPFTLTLANIFVWHWEKRRVQRQNNRNEIFGRYGILHTSVYHKPSAEPYSVPFLSDHPRYTFPNIIQTALVRAVRYSSTFEAFNHERRVVELMLLYNGYPTTYIDKQFRKVFATFDNEEDLMQHEQKAEHTYANQTSLSMIDRARYTYIEHLKGAPKKVSVEQRARRMQNNERHNSSTSSDEDESEYYFKLEQNQELEDLKAEEIKNAINSYDDAEFDTNLTNDS</sequence>
<dbReference type="OrthoDB" id="10039595at2759"/>